<dbReference type="SUPFAM" id="SSF48317">
    <property type="entry name" value="Acid phosphatase/Vanadium-dependent haloperoxidase"/>
    <property type="match status" value="1"/>
</dbReference>
<evidence type="ECO:0000256" key="1">
    <source>
        <dbReference type="SAM" id="SignalP"/>
    </source>
</evidence>
<dbReference type="CDD" id="cd03398">
    <property type="entry name" value="PAP2_haloperoxidase"/>
    <property type="match status" value="1"/>
</dbReference>
<dbReference type="Pfam" id="PF01569">
    <property type="entry name" value="PAP2"/>
    <property type="match status" value="1"/>
</dbReference>
<proteinExistence type="predicted"/>
<sequence length="446" mass="49804">MNKTYILILFLLMGLGACQPNTSPDEYNARAGNPELLYASAKQLTNVMIHDIFKPPVASRIYGYAFLASYEAMVPGDKGHHSIMGKLNGSEATPQPDAGQAYCFPLAGLKAFLSVGRALTFSADMWDTYEHTFLPELEKLGVPSDVYERSMAYGDQVAKHILAYASKDHYKETRGFRYTISGKPGTWVPTPPAYADACEPQWNTVRTFTLDSAQQFRCLPPAAYSLDKNSRFWKLTTEVYDIGKHLTSQQRDIAYFWDDNAFVTNVKGHVMFGSKKMTPPGHWIAIATTLARQKKVSMIQAAELYSLTAIALYDGFIACWDEKYRSVRIRPETVINQYIDPMWRPFLETPAFPEYVSGHSCISAAAGQVINRLLGGTIAFTDSTEHPYGHGVRSFASVKDAYLEASISRVYGGIHFRDGVEEGTVQGEHVGQWVIRKLLPVTIARQ</sequence>
<comment type="caution">
    <text evidence="3">The sequence shown here is derived from an EMBL/GenBank/DDBJ whole genome shotgun (WGS) entry which is preliminary data.</text>
</comment>
<organism evidence="3 4">
    <name type="scientific">Arsenicibacter rosenii</name>
    <dbReference type="NCBI Taxonomy" id="1750698"/>
    <lineage>
        <taxon>Bacteria</taxon>
        <taxon>Pseudomonadati</taxon>
        <taxon>Bacteroidota</taxon>
        <taxon>Cytophagia</taxon>
        <taxon>Cytophagales</taxon>
        <taxon>Spirosomataceae</taxon>
        <taxon>Arsenicibacter</taxon>
    </lineage>
</organism>
<reference evidence="3 4" key="1">
    <citation type="submission" date="2016-10" db="EMBL/GenBank/DDBJ databases">
        <title>Arsenicibacter rosenii gen. nov., sp. nov., an efficient arsenic-methylating bacterium isolated from an arsenic-contaminated paddy soil.</title>
        <authorList>
            <person name="Huang K."/>
        </authorList>
    </citation>
    <scope>NUCLEOTIDE SEQUENCE [LARGE SCALE GENOMIC DNA]</scope>
    <source>
        <strain evidence="3 4">SM-1</strain>
    </source>
</reference>
<name>A0A1S2VHU0_9BACT</name>
<feature type="signal peptide" evidence="1">
    <location>
        <begin position="1"/>
        <end position="19"/>
    </location>
</feature>
<dbReference type="RefSeq" id="WP_071503971.1">
    <property type="nucleotide sequence ID" value="NZ_MORL01000007.1"/>
</dbReference>
<dbReference type="Gene3D" id="1.10.606.20">
    <property type="match status" value="1"/>
</dbReference>
<feature type="domain" description="Phosphatidic acid phosphatase type 2/haloperoxidase" evidence="2">
    <location>
        <begin position="323"/>
        <end position="436"/>
    </location>
</feature>
<dbReference type="InterPro" id="IPR036938">
    <property type="entry name" value="PAP2/HPO_sf"/>
</dbReference>
<dbReference type="PANTHER" id="PTHR34599">
    <property type="entry name" value="PEROXIDASE-RELATED"/>
    <property type="match status" value="1"/>
</dbReference>
<evidence type="ECO:0000313" key="3">
    <source>
        <dbReference type="EMBL" id="OIN58299.1"/>
    </source>
</evidence>
<keyword evidence="1" id="KW-0732">Signal</keyword>
<dbReference type="PANTHER" id="PTHR34599:SF2">
    <property type="entry name" value="TRAF-TYPE DOMAIN-CONTAINING PROTEIN"/>
    <property type="match status" value="1"/>
</dbReference>
<gene>
    <name evidence="3" type="ORF">BLX24_14980</name>
</gene>
<evidence type="ECO:0000259" key="2">
    <source>
        <dbReference type="Pfam" id="PF01569"/>
    </source>
</evidence>
<dbReference type="OrthoDB" id="7793240at2"/>
<keyword evidence="4" id="KW-1185">Reference proteome</keyword>
<dbReference type="Proteomes" id="UP000181790">
    <property type="component" value="Unassembled WGS sequence"/>
</dbReference>
<dbReference type="InterPro" id="IPR052559">
    <property type="entry name" value="V-haloperoxidase"/>
</dbReference>
<evidence type="ECO:0000313" key="4">
    <source>
        <dbReference type="Proteomes" id="UP000181790"/>
    </source>
</evidence>
<dbReference type="InterPro" id="IPR000326">
    <property type="entry name" value="PAP2/HPO"/>
</dbReference>
<accession>A0A1S2VHU0</accession>
<dbReference type="PROSITE" id="PS51257">
    <property type="entry name" value="PROKAR_LIPOPROTEIN"/>
    <property type="match status" value="1"/>
</dbReference>
<dbReference type="EMBL" id="MORL01000007">
    <property type="protein sequence ID" value="OIN58299.1"/>
    <property type="molecule type" value="Genomic_DNA"/>
</dbReference>
<dbReference type="AlphaFoldDB" id="A0A1S2VHU0"/>
<feature type="chain" id="PRO_5010237149" evidence="1">
    <location>
        <begin position="20"/>
        <end position="446"/>
    </location>
</feature>
<protein>
    <submittedName>
        <fullName evidence="3">Phosphatidic acid phosphatase</fullName>
    </submittedName>
</protein>